<reference evidence="1" key="1">
    <citation type="journal article" date="2023" name="Mol. Phylogenet. Evol.">
        <title>Genome-scale phylogeny and comparative genomics of the fungal order Sordariales.</title>
        <authorList>
            <person name="Hensen N."/>
            <person name="Bonometti L."/>
            <person name="Westerberg I."/>
            <person name="Brannstrom I.O."/>
            <person name="Guillou S."/>
            <person name="Cros-Aarteil S."/>
            <person name="Calhoun S."/>
            <person name="Haridas S."/>
            <person name="Kuo A."/>
            <person name="Mondo S."/>
            <person name="Pangilinan J."/>
            <person name="Riley R."/>
            <person name="LaButti K."/>
            <person name="Andreopoulos B."/>
            <person name="Lipzen A."/>
            <person name="Chen C."/>
            <person name="Yan M."/>
            <person name="Daum C."/>
            <person name="Ng V."/>
            <person name="Clum A."/>
            <person name="Steindorff A."/>
            <person name="Ohm R.A."/>
            <person name="Martin F."/>
            <person name="Silar P."/>
            <person name="Natvig D.O."/>
            <person name="Lalanne C."/>
            <person name="Gautier V."/>
            <person name="Ament-Velasquez S.L."/>
            <person name="Kruys A."/>
            <person name="Hutchinson M.I."/>
            <person name="Powell A.J."/>
            <person name="Barry K."/>
            <person name="Miller A.N."/>
            <person name="Grigoriev I.V."/>
            <person name="Debuchy R."/>
            <person name="Gladieux P."/>
            <person name="Hiltunen Thoren M."/>
            <person name="Johannesson H."/>
        </authorList>
    </citation>
    <scope>NUCLEOTIDE SEQUENCE</scope>
    <source>
        <strain evidence="1">CBS 958.72</strain>
    </source>
</reference>
<evidence type="ECO:0000313" key="2">
    <source>
        <dbReference type="Proteomes" id="UP001287356"/>
    </source>
</evidence>
<dbReference type="AlphaFoldDB" id="A0AAE0N8D9"/>
<reference evidence="1" key="2">
    <citation type="submission" date="2023-06" db="EMBL/GenBank/DDBJ databases">
        <authorList>
            <consortium name="Lawrence Berkeley National Laboratory"/>
            <person name="Haridas S."/>
            <person name="Hensen N."/>
            <person name="Bonometti L."/>
            <person name="Westerberg I."/>
            <person name="Brannstrom I.O."/>
            <person name="Guillou S."/>
            <person name="Cros-Aarteil S."/>
            <person name="Calhoun S."/>
            <person name="Kuo A."/>
            <person name="Mondo S."/>
            <person name="Pangilinan J."/>
            <person name="Riley R."/>
            <person name="Labutti K."/>
            <person name="Andreopoulos B."/>
            <person name="Lipzen A."/>
            <person name="Chen C."/>
            <person name="Yanf M."/>
            <person name="Daum C."/>
            <person name="Ng V."/>
            <person name="Clum A."/>
            <person name="Steindorff A."/>
            <person name="Ohm R."/>
            <person name="Martin F."/>
            <person name="Silar P."/>
            <person name="Natvig D."/>
            <person name="Lalanne C."/>
            <person name="Gautier V."/>
            <person name="Ament-Velasquez S.L."/>
            <person name="Kruys A."/>
            <person name="Hutchinson M.I."/>
            <person name="Powell A.J."/>
            <person name="Barry K."/>
            <person name="Miller A.N."/>
            <person name="Grigoriev I.V."/>
            <person name="Debuchy R."/>
            <person name="Gladieux P."/>
            <person name="Thoren M.H."/>
            <person name="Johannesson H."/>
        </authorList>
    </citation>
    <scope>NUCLEOTIDE SEQUENCE</scope>
    <source>
        <strain evidence="1">CBS 958.72</strain>
    </source>
</reference>
<proteinExistence type="predicted"/>
<protein>
    <submittedName>
        <fullName evidence="1">Uncharacterized protein</fullName>
    </submittedName>
</protein>
<comment type="caution">
    <text evidence="1">The sequence shown here is derived from an EMBL/GenBank/DDBJ whole genome shotgun (WGS) entry which is preliminary data.</text>
</comment>
<evidence type="ECO:0000313" key="1">
    <source>
        <dbReference type="EMBL" id="KAK3373244.1"/>
    </source>
</evidence>
<dbReference type="EMBL" id="JAULSN010000004">
    <property type="protein sequence ID" value="KAK3373244.1"/>
    <property type="molecule type" value="Genomic_DNA"/>
</dbReference>
<keyword evidence="2" id="KW-1185">Reference proteome</keyword>
<organism evidence="1 2">
    <name type="scientific">Lasiosphaeria ovina</name>
    <dbReference type="NCBI Taxonomy" id="92902"/>
    <lineage>
        <taxon>Eukaryota</taxon>
        <taxon>Fungi</taxon>
        <taxon>Dikarya</taxon>
        <taxon>Ascomycota</taxon>
        <taxon>Pezizomycotina</taxon>
        <taxon>Sordariomycetes</taxon>
        <taxon>Sordariomycetidae</taxon>
        <taxon>Sordariales</taxon>
        <taxon>Lasiosphaeriaceae</taxon>
        <taxon>Lasiosphaeria</taxon>
    </lineage>
</organism>
<sequence>MVTRIIVGAVQVGGSLFPSLHASLPNPLRSLGALFLVLHRLFLDWHNLDCSPLIRLVFGLANQSQVMDMHDKARFCQHCGRRLLPLEPSAFCRTSGLHDVIRKSAVPQPGLSSTRCLFTRQVDFFFSRISALPFLLALALWRSECIHLAKFFFSAKLRSVFCSTRSLFGLNIIPLSAWKDSGAVLASFFSASSQCH</sequence>
<accession>A0AAE0N8D9</accession>
<dbReference type="Proteomes" id="UP001287356">
    <property type="component" value="Unassembled WGS sequence"/>
</dbReference>
<gene>
    <name evidence="1" type="ORF">B0T24DRAFT_253534</name>
</gene>
<name>A0AAE0N8D9_9PEZI</name>